<proteinExistence type="predicted"/>
<feature type="transmembrane region" description="Helical" evidence="2">
    <location>
        <begin position="92"/>
        <end position="113"/>
    </location>
</feature>
<accession>A0AAD4LAL3</accession>
<dbReference type="EMBL" id="JAKELL010000052">
    <property type="protein sequence ID" value="KAH8986740.1"/>
    <property type="molecule type" value="Genomic_DNA"/>
</dbReference>
<sequence>MAVCISWVNFHHLSRGNDSTFSSPSHRPTPPSATFPHTLLRLPTPRNVIQLRSSNLVALSSFLAPATSITPRDLPAFSEAPSLKSSRMDHKAIFGIVFVLGLFLLIEVGYACVGFRVRFTRFVEVSNSICDTSDIVMQRLSSFRVFKFIEKAADACVDAYDVSVASSTLPTHGGSGGPDNFSTISQSA</sequence>
<gene>
    <name evidence="3" type="ORF">EDB92DRAFT_2020966</name>
</gene>
<keyword evidence="4" id="KW-1185">Reference proteome</keyword>
<reference evidence="3" key="1">
    <citation type="submission" date="2022-01" db="EMBL/GenBank/DDBJ databases">
        <title>Comparative genomics reveals a dynamic genome evolution in the ectomycorrhizal milk-cap (Lactarius) mushrooms.</title>
        <authorList>
            <consortium name="DOE Joint Genome Institute"/>
            <person name="Lebreton A."/>
            <person name="Tang N."/>
            <person name="Kuo A."/>
            <person name="LaButti K."/>
            <person name="Drula E."/>
            <person name="Barry K."/>
            <person name="Clum A."/>
            <person name="Lipzen A."/>
            <person name="Mousain D."/>
            <person name="Ng V."/>
            <person name="Wang R."/>
            <person name="Wang X."/>
            <person name="Dai Y."/>
            <person name="Henrissat B."/>
            <person name="Grigoriev I.V."/>
            <person name="Guerin-Laguette A."/>
            <person name="Yu F."/>
            <person name="Martin F.M."/>
        </authorList>
    </citation>
    <scope>NUCLEOTIDE SEQUENCE</scope>
    <source>
        <strain evidence="3">QP</strain>
    </source>
</reference>
<evidence type="ECO:0000313" key="4">
    <source>
        <dbReference type="Proteomes" id="UP001201163"/>
    </source>
</evidence>
<dbReference type="Proteomes" id="UP001201163">
    <property type="component" value="Unassembled WGS sequence"/>
</dbReference>
<comment type="caution">
    <text evidence="3">The sequence shown here is derived from an EMBL/GenBank/DDBJ whole genome shotgun (WGS) entry which is preliminary data.</text>
</comment>
<name>A0AAD4LAL3_9AGAM</name>
<evidence type="ECO:0000313" key="3">
    <source>
        <dbReference type="EMBL" id="KAH8986740.1"/>
    </source>
</evidence>
<organism evidence="3 4">
    <name type="scientific">Lactarius akahatsu</name>
    <dbReference type="NCBI Taxonomy" id="416441"/>
    <lineage>
        <taxon>Eukaryota</taxon>
        <taxon>Fungi</taxon>
        <taxon>Dikarya</taxon>
        <taxon>Basidiomycota</taxon>
        <taxon>Agaricomycotina</taxon>
        <taxon>Agaricomycetes</taxon>
        <taxon>Russulales</taxon>
        <taxon>Russulaceae</taxon>
        <taxon>Lactarius</taxon>
    </lineage>
</organism>
<evidence type="ECO:0000256" key="2">
    <source>
        <dbReference type="SAM" id="Phobius"/>
    </source>
</evidence>
<keyword evidence="2" id="KW-0472">Membrane</keyword>
<protein>
    <submittedName>
        <fullName evidence="3">Uncharacterized protein</fullName>
    </submittedName>
</protein>
<feature type="region of interest" description="Disordered" evidence="1">
    <location>
        <begin position="169"/>
        <end position="188"/>
    </location>
</feature>
<keyword evidence="2" id="KW-0812">Transmembrane</keyword>
<keyword evidence="2" id="KW-1133">Transmembrane helix</keyword>
<evidence type="ECO:0000256" key="1">
    <source>
        <dbReference type="SAM" id="MobiDB-lite"/>
    </source>
</evidence>
<dbReference type="AlphaFoldDB" id="A0AAD4LAL3"/>